<protein>
    <submittedName>
        <fullName evidence="13">Uncharacterized protein</fullName>
    </submittedName>
</protein>
<dbReference type="InterPro" id="IPR005795">
    <property type="entry name" value="LolPI"/>
</dbReference>
<dbReference type="GO" id="GO:0071555">
    <property type="term" value="P:cell wall organization"/>
    <property type="evidence" value="ECO:0007669"/>
    <property type="project" value="UniProtKB-KW"/>
</dbReference>
<dbReference type="PANTHER" id="PTHR31692">
    <property type="entry name" value="EXPANSIN-B3"/>
    <property type="match status" value="1"/>
</dbReference>
<evidence type="ECO:0000313" key="14">
    <source>
        <dbReference type="Proteomes" id="UP001372338"/>
    </source>
</evidence>
<dbReference type="Pfam" id="PF03330">
    <property type="entry name" value="DPBB_1"/>
    <property type="match status" value="1"/>
</dbReference>
<evidence type="ECO:0000256" key="9">
    <source>
        <dbReference type="ARBA" id="ARBA00023316"/>
    </source>
</evidence>
<dbReference type="Pfam" id="PF01357">
    <property type="entry name" value="Expansin_C"/>
    <property type="match status" value="1"/>
</dbReference>
<dbReference type="GO" id="GO:0005576">
    <property type="term" value="C:extracellular region"/>
    <property type="evidence" value="ECO:0007669"/>
    <property type="project" value="InterPro"/>
</dbReference>
<comment type="subcellular location">
    <subcellularLocation>
        <location evidence="1">Membrane</location>
        <topology evidence="1">Peripheral membrane protein</topology>
    </subcellularLocation>
    <subcellularLocation>
        <location evidence="2">Secreted</location>
        <location evidence="2">Cell wall</location>
    </subcellularLocation>
</comment>
<dbReference type="PROSITE" id="PS50843">
    <property type="entry name" value="EXPANSIN_CBD"/>
    <property type="match status" value="1"/>
</dbReference>
<dbReference type="SUPFAM" id="SSF50685">
    <property type="entry name" value="Barwin-like endoglucanases"/>
    <property type="match status" value="1"/>
</dbReference>
<evidence type="ECO:0000256" key="8">
    <source>
        <dbReference type="ARBA" id="ARBA00023157"/>
    </source>
</evidence>
<evidence type="ECO:0000256" key="5">
    <source>
        <dbReference type="ARBA" id="ARBA00022525"/>
    </source>
</evidence>
<dbReference type="SUPFAM" id="SSF49590">
    <property type="entry name" value="PHL pollen allergen"/>
    <property type="match status" value="1"/>
</dbReference>
<evidence type="ECO:0000259" key="11">
    <source>
        <dbReference type="PROSITE" id="PS50842"/>
    </source>
</evidence>
<dbReference type="PROSITE" id="PS50842">
    <property type="entry name" value="EXPANSIN_EG45"/>
    <property type="match status" value="1"/>
</dbReference>
<evidence type="ECO:0000256" key="2">
    <source>
        <dbReference type="ARBA" id="ARBA00004191"/>
    </source>
</evidence>
<comment type="caution">
    <text evidence="13">The sequence shown here is derived from an EMBL/GenBank/DDBJ whole genome shotgun (WGS) entry which is preliminary data.</text>
</comment>
<evidence type="ECO:0000256" key="4">
    <source>
        <dbReference type="ARBA" id="ARBA00022512"/>
    </source>
</evidence>
<keyword evidence="9" id="KW-0961">Cell wall biogenesis/degradation</keyword>
<keyword evidence="5" id="KW-0964">Secreted</keyword>
<accession>A0AAN9EPB1</accession>
<dbReference type="GO" id="GO:0016020">
    <property type="term" value="C:membrane"/>
    <property type="evidence" value="ECO:0007669"/>
    <property type="project" value="UniProtKB-SubCell"/>
</dbReference>
<proteinExistence type="inferred from homology"/>
<dbReference type="InterPro" id="IPR036908">
    <property type="entry name" value="RlpA-like_sf"/>
</dbReference>
<dbReference type="InterPro" id="IPR009009">
    <property type="entry name" value="RlpA-like_DPBB"/>
</dbReference>
<dbReference type="InterPro" id="IPR007117">
    <property type="entry name" value="Expansin_CBD"/>
</dbReference>
<organism evidence="13 14">
    <name type="scientific">Crotalaria pallida</name>
    <name type="common">Smooth rattlebox</name>
    <name type="synonym">Crotalaria striata</name>
    <dbReference type="NCBI Taxonomy" id="3830"/>
    <lineage>
        <taxon>Eukaryota</taxon>
        <taxon>Viridiplantae</taxon>
        <taxon>Streptophyta</taxon>
        <taxon>Embryophyta</taxon>
        <taxon>Tracheophyta</taxon>
        <taxon>Spermatophyta</taxon>
        <taxon>Magnoliopsida</taxon>
        <taxon>eudicotyledons</taxon>
        <taxon>Gunneridae</taxon>
        <taxon>Pentapetalae</taxon>
        <taxon>rosids</taxon>
        <taxon>fabids</taxon>
        <taxon>Fabales</taxon>
        <taxon>Fabaceae</taxon>
        <taxon>Papilionoideae</taxon>
        <taxon>50 kb inversion clade</taxon>
        <taxon>genistoids sensu lato</taxon>
        <taxon>core genistoids</taxon>
        <taxon>Crotalarieae</taxon>
        <taxon>Crotalaria</taxon>
    </lineage>
</organism>
<dbReference type="InterPro" id="IPR036749">
    <property type="entry name" value="Expansin_CBD_sf"/>
</dbReference>
<name>A0AAN9EPB1_CROPI</name>
<dbReference type="Gene3D" id="2.40.40.10">
    <property type="entry name" value="RlpA-like domain"/>
    <property type="match status" value="1"/>
</dbReference>
<keyword evidence="4" id="KW-0134">Cell wall</keyword>
<evidence type="ECO:0000256" key="3">
    <source>
        <dbReference type="ARBA" id="ARBA00005650"/>
    </source>
</evidence>
<keyword evidence="6" id="KW-0732">Signal</keyword>
<comment type="function">
    <text evidence="10">May cause loosening and extension of plant cell walls by disrupting non-covalent bonding between cellulose microfibrils and matrix glucans. No enzymatic activity has been found.</text>
</comment>
<evidence type="ECO:0000256" key="7">
    <source>
        <dbReference type="ARBA" id="ARBA00023136"/>
    </source>
</evidence>
<dbReference type="InterPro" id="IPR007112">
    <property type="entry name" value="Expansin/allergen_DPBB_dom"/>
</dbReference>
<evidence type="ECO:0000256" key="1">
    <source>
        <dbReference type="ARBA" id="ARBA00004170"/>
    </source>
</evidence>
<dbReference type="FunFam" id="2.60.40.760:FF:000002">
    <property type="entry name" value="Beta-expansin 3"/>
    <property type="match status" value="1"/>
</dbReference>
<dbReference type="PANTHER" id="PTHR31692:SF96">
    <property type="entry name" value="EXPANSIN-LIKE PROTEIN B1"/>
    <property type="match status" value="1"/>
</dbReference>
<evidence type="ECO:0000259" key="12">
    <source>
        <dbReference type="PROSITE" id="PS50843"/>
    </source>
</evidence>
<keyword evidence="8" id="KW-1015">Disulfide bond</keyword>
<dbReference type="SMART" id="SM00837">
    <property type="entry name" value="DPBB_1"/>
    <property type="match status" value="1"/>
</dbReference>
<evidence type="ECO:0000256" key="10">
    <source>
        <dbReference type="ARBA" id="ARBA00053397"/>
    </source>
</evidence>
<feature type="domain" description="Expansin-like EG45" evidence="11">
    <location>
        <begin position="121"/>
        <end position="229"/>
    </location>
</feature>
<comment type="similarity">
    <text evidence="3">Belongs to the expansin family. Expansin B subfamily.</text>
</comment>
<dbReference type="Gene3D" id="2.60.40.760">
    <property type="entry name" value="Expansin, cellulose-binding-like domain"/>
    <property type="match status" value="1"/>
</dbReference>
<evidence type="ECO:0000256" key="6">
    <source>
        <dbReference type="ARBA" id="ARBA00022729"/>
    </source>
</evidence>
<sequence>MDNNVTTATLSFTIKKPNKTHFNGLTTKPTHHNSLTLCRHQTVGNAPFPITRRHIFLLSTMQLHLSSTVSNLSLLCFCLVVNQLVLLCVAEGQPQHRVPDLHWYPGTATWYGDPEGDGSTGGACGYGTMVDVKPFRARVGAVGPVLFMKGEGCGACYKVKCLDKSICTRRAVTVIITDECPGCPSDRTHFDLSGSAFGRMAITGENGQLRNRGEIPVIYRRTPCKYPGKKIAFHVNEGSTPFWLSLLVEFEDAEGDIGSMHIREAGSSEWLQMNHLWGANWFIVGGPLRGPFSVKLSTSTGRTLSARDVVPTNWVPKATYTSRLNFYP</sequence>
<dbReference type="AlphaFoldDB" id="A0AAN9EPB1"/>
<dbReference type="EMBL" id="JAYWIO010000006">
    <property type="protein sequence ID" value="KAK7257448.1"/>
    <property type="molecule type" value="Genomic_DNA"/>
</dbReference>
<reference evidence="13 14" key="1">
    <citation type="submission" date="2024-01" db="EMBL/GenBank/DDBJ databases">
        <title>The genomes of 5 underutilized Papilionoideae crops provide insights into root nodulation and disease resistanc.</title>
        <authorList>
            <person name="Yuan L."/>
        </authorList>
    </citation>
    <scope>NUCLEOTIDE SEQUENCE [LARGE SCALE GENOMIC DNA]</scope>
    <source>
        <strain evidence="13">ZHUSHIDOU_FW_LH</strain>
        <tissue evidence="13">Leaf</tissue>
    </source>
</reference>
<dbReference type="GO" id="GO:0006949">
    <property type="term" value="P:syncytium formation"/>
    <property type="evidence" value="ECO:0007669"/>
    <property type="project" value="TreeGrafter"/>
</dbReference>
<dbReference type="PRINTS" id="PR00829">
    <property type="entry name" value="LOLP1ALLERGN"/>
</dbReference>
<dbReference type="CDD" id="cd22275">
    <property type="entry name" value="DPBB_EXPB_N"/>
    <property type="match status" value="1"/>
</dbReference>
<feature type="domain" description="Expansin-like CBD" evidence="12">
    <location>
        <begin position="242"/>
        <end position="322"/>
    </location>
</feature>
<keyword evidence="14" id="KW-1185">Reference proteome</keyword>
<dbReference type="InterPro" id="IPR007118">
    <property type="entry name" value="Expan_Lol_pI"/>
</dbReference>
<dbReference type="FunFam" id="2.40.40.10:FF:000004">
    <property type="entry name" value="Expansin B3"/>
    <property type="match status" value="1"/>
</dbReference>
<dbReference type="GO" id="GO:0009506">
    <property type="term" value="C:plasmodesma"/>
    <property type="evidence" value="ECO:0007669"/>
    <property type="project" value="TreeGrafter"/>
</dbReference>
<gene>
    <name evidence="13" type="ORF">RIF29_31440</name>
</gene>
<dbReference type="Proteomes" id="UP001372338">
    <property type="component" value="Unassembled WGS sequence"/>
</dbReference>
<evidence type="ECO:0000313" key="13">
    <source>
        <dbReference type="EMBL" id="KAK7257448.1"/>
    </source>
</evidence>
<keyword evidence="7" id="KW-0472">Membrane</keyword>
<dbReference type="PRINTS" id="PR01225">
    <property type="entry name" value="EXPANSNFAMLY"/>
</dbReference>